<dbReference type="PATRIC" id="fig|45658.7.peg.1404"/>
<dbReference type="Pfam" id="PF02518">
    <property type="entry name" value="HATPase_c"/>
    <property type="match status" value="1"/>
</dbReference>
<dbReference type="Gene3D" id="1.10.287.130">
    <property type="match status" value="1"/>
</dbReference>
<dbReference type="SMART" id="SM00304">
    <property type="entry name" value="HAMP"/>
    <property type="match status" value="1"/>
</dbReference>
<evidence type="ECO:0000259" key="11">
    <source>
        <dbReference type="PROSITE" id="PS50109"/>
    </source>
</evidence>
<dbReference type="SMART" id="SM00387">
    <property type="entry name" value="HATPase_c"/>
    <property type="match status" value="1"/>
</dbReference>
<keyword evidence="9" id="KW-0067">ATP-binding</keyword>
<evidence type="ECO:0000256" key="4">
    <source>
        <dbReference type="ARBA" id="ARBA00022475"/>
    </source>
</evidence>
<dbReference type="EC" id="2.7.13.3" evidence="3"/>
<dbReference type="InterPro" id="IPR038428">
    <property type="entry name" value="HK_sensor_dom_sf"/>
</dbReference>
<dbReference type="InterPro" id="IPR004358">
    <property type="entry name" value="Sig_transdc_His_kin-like_C"/>
</dbReference>
<dbReference type="SMART" id="SM00388">
    <property type="entry name" value="HisKA"/>
    <property type="match status" value="1"/>
</dbReference>
<keyword evidence="10" id="KW-0812">Transmembrane</keyword>
<dbReference type="Pfam" id="PF00672">
    <property type="entry name" value="HAMP"/>
    <property type="match status" value="1"/>
</dbReference>
<dbReference type="Gene3D" id="3.30.450.170">
    <property type="entry name" value="Two-component histidine kinase, sensor domain"/>
    <property type="match status" value="1"/>
</dbReference>
<evidence type="ECO:0000256" key="2">
    <source>
        <dbReference type="ARBA" id="ARBA00004651"/>
    </source>
</evidence>
<dbReference type="SUPFAM" id="SSF47384">
    <property type="entry name" value="Homodimeric domain of signal transducing histidine kinase"/>
    <property type="match status" value="1"/>
</dbReference>
<evidence type="ECO:0000256" key="7">
    <source>
        <dbReference type="ARBA" id="ARBA00022741"/>
    </source>
</evidence>
<comment type="subcellular location">
    <subcellularLocation>
        <location evidence="2">Cell membrane</location>
        <topology evidence="2">Multi-pass membrane protein</topology>
    </subcellularLocation>
</comment>
<keyword evidence="10" id="KW-0472">Membrane</keyword>
<dbReference type="InterPro" id="IPR005467">
    <property type="entry name" value="His_kinase_dom"/>
</dbReference>
<dbReference type="CDD" id="cd00082">
    <property type="entry name" value="HisKA"/>
    <property type="match status" value="1"/>
</dbReference>
<dbReference type="InterPro" id="IPR036890">
    <property type="entry name" value="HATPase_C_sf"/>
</dbReference>
<dbReference type="STRING" id="45658.VSVS12_01806"/>
<evidence type="ECO:0000256" key="9">
    <source>
        <dbReference type="ARBA" id="ARBA00022840"/>
    </source>
</evidence>
<keyword evidence="6 13" id="KW-0808">Transferase</keyword>
<accession>A0A1C7F9F1</accession>
<dbReference type="Proteomes" id="UP000092528">
    <property type="component" value="Chromosome 1"/>
</dbReference>
<dbReference type="GO" id="GO:0000155">
    <property type="term" value="F:phosphorelay sensor kinase activity"/>
    <property type="evidence" value="ECO:0007669"/>
    <property type="project" value="InterPro"/>
</dbReference>
<sequence>MNSTLSAFFSRLSARVIGKRKGSLAFQLFSYMSVVVLSILLLQGITEQALIRTVLVLPDSVKSELRDLAAQANVMIEDGDMDELADWANAQPYYLFVLDKNNQPITHRKMHPHFAFKLKFLRQLDQMMGDRVAKPLIGQPLIDDHTLVVQLPSHLHPAHRFLSYLAISKFVIAFFILALFSLILARKLQQPLDRLREASHRLARGDFNVNVVAELKSNTREFNELAEDFDQMSIQIHSLAEKQKRLIRDVSHELRTPLARQNLALHLLKYKVSEKDRSLVERVEREVEEMDSLVAEILTFSQLENSRYEVKLKSVDLESYVASQVNQSQFDIGPQQRLSFIPSQAQSQVLADERLVVRCVRNLITNAGKYAGEQANIEVLLYSLTQDEKEYSVVAVQDDGKGIPTSRLDEIFQPFTRLESARDKKSGGYGLGLAIVKEAMHLMHGQVQASNRSDGGLRIELLFPN</sequence>
<dbReference type="Pfam" id="PF16750">
    <property type="entry name" value="HK_sensor"/>
    <property type="match status" value="1"/>
</dbReference>
<dbReference type="PANTHER" id="PTHR44936:SF10">
    <property type="entry name" value="SENSOR PROTEIN RSTB"/>
    <property type="match status" value="1"/>
</dbReference>
<dbReference type="Pfam" id="PF00512">
    <property type="entry name" value="HisKA"/>
    <property type="match status" value="1"/>
</dbReference>
<dbReference type="Gene3D" id="6.10.340.10">
    <property type="match status" value="1"/>
</dbReference>
<dbReference type="InterPro" id="IPR036097">
    <property type="entry name" value="HisK_dim/P_sf"/>
</dbReference>
<evidence type="ECO:0000256" key="5">
    <source>
        <dbReference type="ARBA" id="ARBA00022553"/>
    </source>
</evidence>
<feature type="domain" description="Histidine kinase" evidence="11">
    <location>
        <begin position="249"/>
        <end position="465"/>
    </location>
</feature>
<dbReference type="EMBL" id="CP016414">
    <property type="protein sequence ID" value="ANU36552.1"/>
    <property type="molecule type" value="Genomic_DNA"/>
</dbReference>
<evidence type="ECO:0000256" key="1">
    <source>
        <dbReference type="ARBA" id="ARBA00000085"/>
    </source>
</evidence>
<comment type="catalytic activity">
    <reaction evidence="1">
        <text>ATP + protein L-histidine = ADP + protein N-phospho-L-histidine.</text>
        <dbReference type="EC" id="2.7.13.3"/>
    </reaction>
</comment>
<dbReference type="PROSITE" id="PS50885">
    <property type="entry name" value="HAMP"/>
    <property type="match status" value="1"/>
</dbReference>
<dbReference type="AlphaFoldDB" id="A0A1C7F9F1"/>
<dbReference type="InterPro" id="IPR031930">
    <property type="entry name" value="HK_sensor"/>
</dbReference>
<evidence type="ECO:0000256" key="10">
    <source>
        <dbReference type="SAM" id="Phobius"/>
    </source>
</evidence>
<keyword evidence="7" id="KW-0547">Nucleotide-binding</keyword>
<dbReference type="SUPFAM" id="SSF55874">
    <property type="entry name" value="ATPase domain of HSP90 chaperone/DNA topoisomerase II/histidine kinase"/>
    <property type="match status" value="1"/>
</dbReference>
<feature type="domain" description="HAMP" evidence="12">
    <location>
        <begin position="186"/>
        <end position="241"/>
    </location>
</feature>
<dbReference type="GO" id="GO:0005886">
    <property type="term" value="C:plasma membrane"/>
    <property type="evidence" value="ECO:0007669"/>
    <property type="project" value="UniProtKB-SubCell"/>
</dbReference>
<dbReference type="GO" id="GO:0005524">
    <property type="term" value="F:ATP binding"/>
    <property type="evidence" value="ECO:0007669"/>
    <property type="project" value="UniProtKB-KW"/>
</dbReference>
<dbReference type="InterPro" id="IPR050980">
    <property type="entry name" value="2C_sensor_his_kinase"/>
</dbReference>
<dbReference type="PANTHER" id="PTHR44936">
    <property type="entry name" value="SENSOR PROTEIN CREC"/>
    <property type="match status" value="1"/>
</dbReference>
<keyword evidence="4" id="KW-1003">Cell membrane</keyword>
<evidence type="ECO:0000259" key="12">
    <source>
        <dbReference type="PROSITE" id="PS50885"/>
    </source>
</evidence>
<dbReference type="InterPro" id="IPR003594">
    <property type="entry name" value="HATPase_dom"/>
</dbReference>
<dbReference type="InterPro" id="IPR003660">
    <property type="entry name" value="HAMP_dom"/>
</dbReference>
<feature type="transmembrane region" description="Helical" evidence="10">
    <location>
        <begin position="24"/>
        <end position="42"/>
    </location>
</feature>
<keyword evidence="8 13" id="KW-0418">Kinase</keyword>
<evidence type="ECO:0000256" key="8">
    <source>
        <dbReference type="ARBA" id="ARBA00022777"/>
    </source>
</evidence>
<reference evidence="13 14" key="1">
    <citation type="submission" date="2016-07" db="EMBL/GenBank/DDBJ databases">
        <title>Genome sequencing of Vibrio scophthalmi strain VS-05, an isolated from Paralichthys olivaceus.</title>
        <authorList>
            <person name="Han H.-J."/>
        </authorList>
    </citation>
    <scope>NUCLEOTIDE SEQUENCE [LARGE SCALE GENOMIC DNA]</scope>
    <source>
        <strain evidence="13 14">VS-05</strain>
    </source>
</reference>
<dbReference type="CDD" id="cd06225">
    <property type="entry name" value="HAMP"/>
    <property type="match status" value="1"/>
</dbReference>
<dbReference type="Gene3D" id="3.30.565.10">
    <property type="entry name" value="Histidine kinase-like ATPase, C-terminal domain"/>
    <property type="match status" value="1"/>
</dbReference>
<proteinExistence type="predicted"/>
<protein>
    <recommendedName>
        <fullName evidence="3">histidine kinase</fullName>
        <ecNumber evidence="3">2.7.13.3</ecNumber>
    </recommendedName>
</protein>
<organism evidence="13 14">
    <name type="scientific">Vibrio scophthalmi</name>
    <dbReference type="NCBI Taxonomy" id="45658"/>
    <lineage>
        <taxon>Bacteria</taxon>
        <taxon>Pseudomonadati</taxon>
        <taxon>Pseudomonadota</taxon>
        <taxon>Gammaproteobacteria</taxon>
        <taxon>Vibrionales</taxon>
        <taxon>Vibrionaceae</taxon>
        <taxon>Vibrio</taxon>
    </lineage>
</organism>
<dbReference type="PROSITE" id="PS50109">
    <property type="entry name" value="HIS_KIN"/>
    <property type="match status" value="1"/>
</dbReference>
<keyword evidence="14" id="KW-1185">Reference proteome</keyword>
<keyword evidence="10" id="KW-1133">Transmembrane helix</keyword>
<evidence type="ECO:0000256" key="3">
    <source>
        <dbReference type="ARBA" id="ARBA00012438"/>
    </source>
</evidence>
<dbReference type="SUPFAM" id="SSF158472">
    <property type="entry name" value="HAMP domain-like"/>
    <property type="match status" value="1"/>
</dbReference>
<evidence type="ECO:0000256" key="6">
    <source>
        <dbReference type="ARBA" id="ARBA00022679"/>
    </source>
</evidence>
<dbReference type="InterPro" id="IPR003661">
    <property type="entry name" value="HisK_dim/P_dom"/>
</dbReference>
<keyword evidence="5" id="KW-0597">Phosphoprotein</keyword>
<feature type="transmembrane region" description="Helical" evidence="10">
    <location>
        <begin position="161"/>
        <end position="185"/>
    </location>
</feature>
<dbReference type="PRINTS" id="PR00344">
    <property type="entry name" value="BCTRLSENSOR"/>
</dbReference>
<evidence type="ECO:0000313" key="13">
    <source>
        <dbReference type="EMBL" id="ANU36552.1"/>
    </source>
</evidence>
<gene>
    <name evidence="13" type="ORF">VSVS05_01427</name>
</gene>
<evidence type="ECO:0000313" key="14">
    <source>
        <dbReference type="Proteomes" id="UP000092528"/>
    </source>
</evidence>
<name>A0A1C7F9F1_9VIBR</name>